<organism evidence="2 3">
    <name type="scientific">Nonomuraea ferruginea</name>
    <dbReference type="NCBI Taxonomy" id="46174"/>
    <lineage>
        <taxon>Bacteria</taxon>
        <taxon>Bacillati</taxon>
        <taxon>Actinomycetota</taxon>
        <taxon>Actinomycetes</taxon>
        <taxon>Streptosporangiales</taxon>
        <taxon>Streptosporangiaceae</taxon>
        <taxon>Nonomuraea</taxon>
    </lineage>
</organism>
<dbReference type="RefSeq" id="WP_271276502.1">
    <property type="nucleotide sequence ID" value="NZ_BAABFD010000020.1"/>
</dbReference>
<accession>A0ABT4SXD6</accession>
<protein>
    <submittedName>
        <fullName evidence="2">DUF4158 domain-containing protein</fullName>
    </submittedName>
</protein>
<evidence type="ECO:0000313" key="2">
    <source>
        <dbReference type="EMBL" id="MDA0641719.1"/>
    </source>
</evidence>
<comment type="caution">
    <text evidence="2">The sequence shown here is derived from an EMBL/GenBank/DDBJ whole genome shotgun (WGS) entry which is preliminary data.</text>
</comment>
<gene>
    <name evidence="2" type="ORF">OUY24_13915</name>
</gene>
<name>A0ABT4SXD6_9ACTN</name>
<reference evidence="2 3" key="1">
    <citation type="submission" date="2022-11" db="EMBL/GenBank/DDBJ databases">
        <title>Nonomuraea corallina sp. nov., a new species of the genus Nonomuraea isolated from sea side sediment in Thai sea.</title>
        <authorList>
            <person name="Ngamcharungchit C."/>
            <person name="Matsumoto A."/>
            <person name="Suriyachadkun C."/>
            <person name="Panbangred W."/>
            <person name="Inahashi Y."/>
            <person name="Intra B."/>
        </authorList>
    </citation>
    <scope>NUCLEOTIDE SEQUENCE [LARGE SCALE GENOMIC DNA]</scope>
    <source>
        <strain evidence="2 3">DSM 43553</strain>
    </source>
</reference>
<dbReference type="EMBL" id="JAPNUD010000029">
    <property type="protein sequence ID" value="MDA0641719.1"/>
    <property type="molecule type" value="Genomic_DNA"/>
</dbReference>
<evidence type="ECO:0000313" key="3">
    <source>
        <dbReference type="Proteomes" id="UP001212498"/>
    </source>
</evidence>
<dbReference type="Proteomes" id="UP001212498">
    <property type="component" value="Unassembled WGS sequence"/>
</dbReference>
<dbReference type="Pfam" id="PF13700">
    <property type="entry name" value="DUF4158"/>
    <property type="match status" value="1"/>
</dbReference>
<sequence>MVGVGPENDLEGNVTPGFDAHSSRLGVIAESRQDSHRLGVAVQIWTVRYKGLPPAVPWPVVDYLAEQLRSRVKRYGERLDTGVWARVDGTPTATGSGRTCIGGSRS</sequence>
<keyword evidence="3" id="KW-1185">Reference proteome</keyword>
<feature type="domain" description="DUF4158" evidence="1">
    <location>
        <begin position="25"/>
        <end position="78"/>
    </location>
</feature>
<proteinExistence type="predicted"/>
<dbReference type="InterPro" id="IPR025296">
    <property type="entry name" value="DUF4158"/>
</dbReference>
<evidence type="ECO:0000259" key="1">
    <source>
        <dbReference type="Pfam" id="PF13700"/>
    </source>
</evidence>